<feature type="region of interest" description="Disordered" evidence="2">
    <location>
        <begin position="104"/>
        <end position="178"/>
    </location>
</feature>
<keyword evidence="1" id="KW-0175">Coiled coil</keyword>
<evidence type="ECO:0008006" key="5">
    <source>
        <dbReference type="Google" id="ProtNLM"/>
    </source>
</evidence>
<name>A0A6A6TU36_9PEZI</name>
<evidence type="ECO:0000256" key="2">
    <source>
        <dbReference type="SAM" id="MobiDB-lite"/>
    </source>
</evidence>
<dbReference type="Proteomes" id="UP000799302">
    <property type="component" value="Unassembled WGS sequence"/>
</dbReference>
<evidence type="ECO:0000256" key="1">
    <source>
        <dbReference type="SAM" id="Coils"/>
    </source>
</evidence>
<feature type="compositionally biased region" description="Low complexity" evidence="2">
    <location>
        <begin position="104"/>
        <end position="115"/>
    </location>
</feature>
<evidence type="ECO:0000313" key="3">
    <source>
        <dbReference type="EMBL" id="KAF2663579.1"/>
    </source>
</evidence>
<feature type="coiled-coil region" evidence="1">
    <location>
        <begin position="339"/>
        <end position="380"/>
    </location>
</feature>
<keyword evidence="4" id="KW-1185">Reference proteome</keyword>
<proteinExistence type="predicted"/>
<protein>
    <recommendedName>
        <fullName evidence="5">Myb/SANT-like domain-containing protein</fullName>
    </recommendedName>
</protein>
<dbReference type="AlphaFoldDB" id="A0A6A6TU36"/>
<dbReference type="EMBL" id="MU004245">
    <property type="protein sequence ID" value="KAF2663579.1"/>
    <property type="molecule type" value="Genomic_DNA"/>
</dbReference>
<feature type="compositionally biased region" description="Polar residues" evidence="2">
    <location>
        <begin position="165"/>
        <end position="178"/>
    </location>
</feature>
<feature type="region of interest" description="Disordered" evidence="2">
    <location>
        <begin position="216"/>
        <end position="308"/>
    </location>
</feature>
<feature type="compositionally biased region" description="Polar residues" evidence="2">
    <location>
        <begin position="245"/>
        <end position="254"/>
    </location>
</feature>
<accession>A0A6A6TU36</accession>
<organism evidence="3 4">
    <name type="scientific">Microthyrium microscopicum</name>
    <dbReference type="NCBI Taxonomy" id="703497"/>
    <lineage>
        <taxon>Eukaryota</taxon>
        <taxon>Fungi</taxon>
        <taxon>Dikarya</taxon>
        <taxon>Ascomycota</taxon>
        <taxon>Pezizomycotina</taxon>
        <taxon>Dothideomycetes</taxon>
        <taxon>Dothideomycetes incertae sedis</taxon>
        <taxon>Microthyriales</taxon>
        <taxon>Microthyriaceae</taxon>
        <taxon>Microthyrium</taxon>
    </lineage>
</organism>
<reference evidence="3" key="1">
    <citation type="journal article" date="2020" name="Stud. Mycol.">
        <title>101 Dothideomycetes genomes: a test case for predicting lifestyles and emergence of pathogens.</title>
        <authorList>
            <person name="Haridas S."/>
            <person name="Albert R."/>
            <person name="Binder M."/>
            <person name="Bloem J."/>
            <person name="Labutti K."/>
            <person name="Salamov A."/>
            <person name="Andreopoulos B."/>
            <person name="Baker S."/>
            <person name="Barry K."/>
            <person name="Bills G."/>
            <person name="Bluhm B."/>
            <person name="Cannon C."/>
            <person name="Castanera R."/>
            <person name="Culley D."/>
            <person name="Daum C."/>
            <person name="Ezra D."/>
            <person name="Gonzalez J."/>
            <person name="Henrissat B."/>
            <person name="Kuo A."/>
            <person name="Liang C."/>
            <person name="Lipzen A."/>
            <person name="Lutzoni F."/>
            <person name="Magnuson J."/>
            <person name="Mondo S."/>
            <person name="Nolan M."/>
            <person name="Ohm R."/>
            <person name="Pangilinan J."/>
            <person name="Park H.-J."/>
            <person name="Ramirez L."/>
            <person name="Alfaro M."/>
            <person name="Sun H."/>
            <person name="Tritt A."/>
            <person name="Yoshinaga Y."/>
            <person name="Zwiers L.-H."/>
            <person name="Turgeon B."/>
            <person name="Goodwin S."/>
            <person name="Spatafora J."/>
            <person name="Crous P."/>
            <person name="Grigoriev I."/>
        </authorList>
    </citation>
    <scope>NUCLEOTIDE SEQUENCE</scope>
    <source>
        <strain evidence="3">CBS 115976</strain>
    </source>
</reference>
<gene>
    <name evidence="3" type="ORF">BT63DRAFT_484300</name>
</gene>
<sequence>MIIKWEPAETAHIFLWAEQCQTNGKNFEATVLQQLQAKFPGRPFDLSKIKNKFDKIYRKAGKPSKSGMGFAKGTTDWMNWTLFSKLYPAEYKALEAARQALPQSQAQSQAQSQSSRITPSLGIWQDDTRDSSSGKSIHRANDEGVYPHIILPSSSTPVHQEKSQQLRQDSSQVNPQEDSQGFYEVLSRPVQKESSQTIQREGLQSVHEATTGFVHDNASSSIHGKALPPSVPGNVSRTVEEPVQTAASTSITGSSKRRIHVSDSEDGSLNLHAQKRARTGTSTFESRVLPTGTAKQGERASSESQQRTLFNSTRPAVTNINPPTAASSTFLHHMAQSSVSNLVDLCKEQQARIESLEANMAEAQMQIFRLERKNQGYEHELKLFRKSTDFASQLSDPAKAAKEYYRQAMAKDEQQNEHSRVCPLLNRTYNPSMTRTDIQQEFESLQDAQSKAFKSRRTSQNSQNQLSIGVLHAMSDFLFRTGLATDRNSRSQVMQLIDIAKPAHILCVIMSQVLKKEIFETPFPSPGQTRSNESMMHFQSLFSNKYGFASVFHADSFYHEHILKSQDFRDRVIPSKAQGVEASFIKLIDGIFSTSAMLQSCEIDFEHCQALYKKCLSFKGELNLNRWQCELRLFPIDTPFDATCMMAQNVEGDHLEDLQSEALRNGKVSLCLFPALYYYSPDSSLQEAMLSTKEGDRPDGLPLEKALVLLQSFPSSISQEEKKNGILIAKAMVLLQ</sequence>
<evidence type="ECO:0000313" key="4">
    <source>
        <dbReference type="Proteomes" id="UP000799302"/>
    </source>
</evidence>